<dbReference type="GO" id="GO:0005576">
    <property type="term" value="C:extracellular region"/>
    <property type="evidence" value="ECO:0007669"/>
    <property type="project" value="InterPro"/>
</dbReference>
<feature type="non-terminal residue" evidence="2">
    <location>
        <position position="1"/>
    </location>
</feature>
<dbReference type="EMBL" id="BTSX01000001">
    <property type="protein sequence ID" value="GMS78353.1"/>
    <property type="molecule type" value="Genomic_DNA"/>
</dbReference>
<dbReference type="InterPro" id="IPR008197">
    <property type="entry name" value="WAP_dom"/>
</dbReference>
<dbReference type="GO" id="GO:0030414">
    <property type="term" value="F:peptidase inhibitor activity"/>
    <property type="evidence" value="ECO:0007669"/>
    <property type="project" value="InterPro"/>
</dbReference>
<dbReference type="PROSITE" id="PS51390">
    <property type="entry name" value="WAP"/>
    <property type="match status" value="1"/>
</dbReference>
<protein>
    <recommendedName>
        <fullName evidence="1">WAP domain-containing protein</fullName>
    </recommendedName>
</protein>
<feature type="domain" description="WAP" evidence="1">
    <location>
        <begin position="86"/>
        <end position="137"/>
    </location>
</feature>
<evidence type="ECO:0000259" key="1">
    <source>
        <dbReference type="PROSITE" id="PS51390"/>
    </source>
</evidence>
<sequence length="137" mass="15082">SMEEYRQLLISSKPRHTSLIKRIKPVSPLPPPSTTPADLEPVALRSLGTCRARYSSCKVHSACSAGVLCRDSQGPCCRPNFRSLLDSPSPSCPAPDILTPQCNKRLGVSWCEKDRDCHTPISKRKCCPTACHYNICV</sequence>
<organism evidence="2 3">
    <name type="scientific">Pristionchus entomophagus</name>
    <dbReference type="NCBI Taxonomy" id="358040"/>
    <lineage>
        <taxon>Eukaryota</taxon>
        <taxon>Metazoa</taxon>
        <taxon>Ecdysozoa</taxon>
        <taxon>Nematoda</taxon>
        <taxon>Chromadorea</taxon>
        <taxon>Rhabditida</taxon>
        <taxon>Rhabditina</taxon>
        <taxon>Diplogasteromorpha</taxon>
        <taxon>Diplogasteroidea</taxon>
        <taxon>Neodiplogasteridae</taxon>
        <taxon>Pristionchus</taxon>
    </lineage>
</organism>
<keyword evidence="3" id="KW-1185">Reference proteome</keyword>
<feature type="non-terminal residue" evidence="2">
    <location>
        <position position="137"/>
    </location>
</feature>
<accession>A0AAV5S8V2</accession>
<dbReference type="Proteomes" id="UP001432027">
    <property type="component" value="Unassembled WGS sequence"/>
</dbReference>
<name>A0AAV5S8V2_9BILA</name>
<gene>
    <name evidence="2" type="ORF">PENTCL1PPCAC_528</name>
</gene>
<dbReference type="PANTHER" id="PTHR36938">
    <property type="entry name" value="PROTEIN CBG26935"/>
    <property type="match status" value="1"/>
</dbReference>
<dbReference type="AlphaFoldDB" id="A0AAV5S8V2"/>
<proteinExistence type="predicted"/>
<evidence type="ECO:0000313" key="2">
    <source>
        <dbReference type="EMBL" id="GMS78353.1"/>
    </source>
</evidence>
<dbReference type="PANTHER" id="PTHR36938:SF1">
    <property type="entry name" value="WAP DOMAIN-CONTAINING PROTEIN"/>
    <property type="match status" value="1"/>
</dbReference>
<evidence type="ECO:0000313" key="3">
    <source>
        <dbReference type="Proteomes" id="UP001432027"/>
    </source>
</evidence>
<reference evidence="2" key="1">
    <citation type="submission" date="2023-10" db="EMBL/GenBank/DDBJ databases">
        <title>Genome assembly of Pristionchus species.</title>
        <authorList>
            <person name="Yoshida K."/>
            <person name="Sommer R.J."/>
        </authorList>
    </citation>
    <scope>NUCLEOTIDE SEQUENCE</scope>
    <source>
        <strain evidence="2">RS0144</strain>
    </source>
</reference>
<comment type="caution">
    <text evidence="2">The sequence shown here is derived from an EMBL/GenBank/DDBJ whole genome shotgun (WGS) entry which is preliminary data.</text>
</comment>